<evidence type="ECO:0000313" key="1">
    <source>
        <dbReference type="EMBL" id="OCA78580.1"/>
    </source>
</evidence>
<accession>A0ABX2X5A7</accession>
<protein>
    <recommendedName>
        <fullName evidence="3">Lipoprotein</fullName>
    </recommendedName>
</protein>
<keyword evidence="2" id="KW-1185">Reference proteome</keyword>
<proteinExistence type="predicted"/>
<name>A0ABX2X5A7_9FLAO</name>
<evidence type="ECO:0008006" key="3">
    <source>
        <dbReference type="Google" id="ProtNLM"/>
    </source>
</evidence>
<organism evidence="1 2">
    <name type="scientific">Chryseobacterium contaminans</name>
    <dbReference type="NCBI Taxonomy" id="1423959"/>
    <lineage>
        <taxon>Bacteria</taxon>
        <taxon>Pseudomonadati</taxon>
        <taxon>Bacteroidota</taxon>
        <taxon>Flavobacteriia</taxon>
        <taxon>Flavobacteriales</taxon>
        <taxon>Weeksellaceae</taxon>
        <taxon>Chryseobacterium group</taxon>
        <taxon>Chryseobacterium</taxon>
    </lineage>
</organism>
<reference evidence="1 2" key="1">
    <citation type="submission" date="2016-07" db="EMBL/GenBank/DDBJ databases">
        <authorList>
            <person name="Jeong J.-J."/>
            <person name="Kim D.W."/>
            <person name="Sang M.K."/>
            <person name="Choi I.-G."/>
            <person name="Kim K.D."/>
        </authorList>
    </citation>
    <scope>NUCLEOTIDE SEQUENCE [LARGE SCALE GENOMIC DNA]</scope>
    <source>
        <strain evidence="1 2">C-26</strain>
    </source>
</reference>
<dbReference type="PROSITE" id="PS51257">
    <property type="entry name" value="PROKAR_LIPOPROTEIN"/>
    <property type="match status" value="1"/>
</dbReference>
<dbReference type="Proteomes" id="UP000093508">
    <property type="component" value="Unassembled WGS sequence"/>
</dbReference>
<gene>
    <name evidence="1" type="ORF">BBH99_08240</name>
</gene>
<evidence type="ECO:0000313" key="2">
    <source>
        <dbReference type="Proteomes" id="UP000093508"/>
    </source>
</evidence>
<dbReference type="EMBL" id="MAYF01000190">
    <property type="protein sequence ID" value="OCA78580.1"/>
    <property type="molecule type" value="Genomic_DNA"/>
</dbReference>
<sequence>MNLKKINEFMRTKRVLNFLFILFLFSCKGESFEKRNTDNGKINEKISNEIKGIPDQVSVDCYDYLTELVRSSNFPFSEWKINRDKVNLLIDEDNINIVSCKLFYDTDGTGTIGWIEYHKKEGKLFNTSANLEAPVQLKYEQKWKNLFDVCLSNNIKDTTENRNLEKIYNECNELPLPNNYSYDAIIEEKGFRNLDKEYYSLFPLKYQDNYKIAKLPPINDNVKPVILITYNNSGQSSWYLFILNKNFIVTSNIILYTSEELSNGKSNTTIYNISKDYKISITKSSNSKIISSKEFTISKDGLIK</sequence>
<comment type="caution">
    <text evidence="1">The sequence shown here is derived from an EMBL/GenBank/DDBJ whole genome shotgun (WGS) entry which is preliminary data.</text>
</comment>